<feature type="signal peptide" evidence="2">
    <location>
        <begin position="1"/>
        <end position="24"/>
    </location>
</feature>
<evidence type="ECO:0000313" key="5">
    <source>
        <dbReference type="Proteomes" id="UP000766246"/>
    </source>
</evidence>
<evidence type="ECO:0000313" key="4">
    <source>
        <dbReference type="EMBL" id="MBE5919572.1"/>
    </source>
</evidence>
<dbReference type="PANTHER" id="PTHR30404">
    <property type="entry name" value="N-ACETYLMURAMOYL-L-ALANINE AMIDASE"/>
    <property type="match status" value="1"/>
</dbReference>
<dbReference type="Gene3D" id="3.40.630.40">
    <property type="entry name" value="Zn-dependent exopeptidases"/>
    <property type="match status" value="1"/>
</dbReference>
<dbReference type="InterPro" id="IPR002508">
    <property type="entry name" value="MurNAc-LAA_cat"/>
</dbReference>
<protein>
    <submittedName>
        <fullName evidence="4">N-acetylmuramoyl-L-alanine amidase</fullName>
    </submittedName>
</protein>
<dbReference type="SUPFAM" id="SSF53187">
    <property type="entry name" value="Zn-dependent exopeptidases"/>
    <property type="match status" value="1"/>
</dbReference>
<proteinExistence type="predicted"/>
<dbReference type="GO" id="GO:0030288">
    <property type="term" value="C:outer membrane-bounded periplasmic space"/>
    <property type="evidence" value="ECO:0007669"/>
    <property type="project" value="TreeGrafter"/>
</dbReference>
<dbReference type="GO" id="GO:0008745">
    <property type="term" value="F:N-acetylmuramoyl-L-alanine amidase activity"/>
    <property type="evidence" value="ECO:0007669"/>
    <property type="project" value="InterPro"/>
</dbReference>
<dbReference type="SMART" id="SM00646">
    <property type="entry name" value="Ami_3"/>
    <property type="match status" value="1"/>
</dbReference>
<evidence type="ECO:0000259" key="3">
    <source>
        <dbReference type="SMART" id="SM00646"/>
    </source>
</evidence>
<comment type="caution">
    <text evidence="4">The sequence shown here is derived from an EMBL/GenBank/DDBJ whole genome shotgun (WGS) entry which is preliminary data.</text>
</comment>
<dbReference type="EMBL" id="SVER01000015">
    <property type="protein sequence ID" value="MBE5919572.1"/>
    <property type="molecule type" value="Genomic_DNA"/>
</dbReference>
<reference evidence="4" key="1">
    <citation type="submission" date="2019-04" db="EMBL/GenBank/DDBJ databases">
        <title>Evolution of Biomass-Degrading Anaerobic Consortia Revealed by Metagenomics.</title>
        <authorList>
            <person name="Peng X."/>
        </authorList>
    </citation>
    <scope>NUCLEOTIDE SEQUENCE</scope>
    <source>
        <strain evidence="4">SIG311</strain>
    </source>
</reference>
<dbReference type="CDD" id="cd02696">
    <property type="entry name" value="MurNAc-LAA"/>
    <property type="match status" value="1"/>
</dbReference>
<gene>
    <name evidence="4" type="ORF">E7272_06975</name>
</gene>
<keyword evidence="2" id="KW-0732">Signal</keyword>
<evidence type="ECO:0000256" key="2">
    <source>
        <dbReference type="SAM" id="SignalP"/>
    </source>
</evidence>
<sequence length="270" mass="29637">MGENMKKSLKKGISLMLGLSMALALFTSTTFESEAKTKKTQAKNNIVVVLDAGHDTTHLGCHYENFEEGLANLYIAYYCKQELEKYSGVTVQMTRYSLECPYGADPDSANTCLKSRVDYAKNAKADVLISLHNDYDPDLDKSQNGSKVIIPNPNYKPQMYLQGTQLGQSILSQLTATGLTVNNWKLCPNGTGIVTRDSGSGKYPDGSAKDYYALINQSKSAGIPCIIVEHAFCTNDSDRLNHLSTPEQYQQLGIADATGIANYYGLKLKK</sequence>
<dbReference type="AlphaFoldDB" id="A0A927UCV5"/>
<feature type="chain" id="PRO_5038931284" evidence="2">
    <location>
        <begin position="25"/>
        <end position="270"/>
    </location>
</feature>
<organism evidence="4 5">
    <name type="scientific">Pseudobutyrivibrio ruminis</name>
    <dbReference type="NCBI Taxonomy" id="46206"/>
    <lineage>
        <taxon>Bacteria</taxon>
        <taxon>Bacillati</taxon>
        <taxon>Bacillota</taxon>
        <taxon>Clostridia</taxon>
        <taxon>Lachnospirales</taxon>
        <taxon>Lachnospiraceae</taxon>
        <taxon>Pseudobutyrivibrio</taxon>
    </lineage>
</organism>
<accession>A0A927UCV5</accession>
<name>A0A927UCV5_9FIRM</name>
<dbReference type="Pfam" id="PF01520">
    <property type="entry name" value="Amidase_3"/>
    <property type="match status" value="1"/>
</dbReference>
<keyword evidence="1" id="KW-0378">Hydrolase</keyword>
<dbReference type="InterPro" id="IPR050695">
    <property type="entry name" value="N-acetylmuramoyl_amidase_3"/>
</dbReference>
<evidence type="ECO:0000256" key="1">
    <source>
        <dbReference type="ARBA" id="ARBA00022801"/>
    </source>
</evidence>
<dbReference type="PANTHER" id="PTHR30404:SF0">
    <property type="entry name" value="N-ACETYLMURAMOYL-L-ALANINE AMIDASE AMIC"/>
    <property type="match status" value="1"/>
</dbReference>
<feature type="domain" description="MurNAc-LAA" evidence="3">
    <location>
        <begin position="117"/>
        <end position="261"/>
    </location>
</feature>
<dbReference type="Proteomes" id="UP000766246">
    <property type="component" value="Unassembled WGS sequence"/>
</dbReference>
<dbReference type="GO" id="GO:0009253">
    <property type="term" value="P:peptidoglycan catabolic process"/>
    <property type="evidence" value="ECO:0007669"/>
    <property type="project" value="InterPro"/>
</dbReference>